<organism evidence="2 3">
    <name type="scientific">Neohortaea acidophila</name>
    <dbReference type="NCBI Taxonomy" id="245834"/>
    <lineage>
        <taxon>Eukaryota</taxon>
        <taxon>Fungi</taxon>
        <taxon>Dikarya</taxon>
        <taxon>Ascomycota</taxon>
        <taxon>Pezizomycotina</taxon>
        <taxon>Dothideomycetes</taxon>
        <taxon>Dothideomycetidae</taxon>
        <taxon>Mycosphaerellales</taxon>
        <taxon>Teratosphaeriaceae</taxon>
        <taxon>Neohortaea</taxon>
    </lineage>
</organism>
<dbReference type="EMBL" id="MU001642">
    <property type="protein sequence ID" value="KAF2479266.1"/>
    <property type="molecule type" value="Genomic_DNA"/>
</dbReference>
<dbReference type="RefSeq" id="XP_033585836.1">
    <property type="nucleotide sequence ID" value="XM_033735759.1"/>
</dbReference>
<gene>
    <name evidence="2" type="ORF">BDY17DRAFT_313816</name>
</gene>
<evidence type="ECO:0000313" key="3">
    <source>
        <dbReference type="Proteomes" id="UP000799767"/>
    </source>
</evidence>
<dbReference type="OrthoDB" id="3932451at2759"/>
<name>A0A6A6PHL0_9PEZI</name>
<keyword evidence="3" id="KW-1185">Reference proteome</keyword>
<accession>A0A6A6PHL0</accession>
<evidence type="ECO:0000313" key="2">
    <source>
        <dbReference type="EMBL" id="KAF2479266.1"/>
    </source>
</evidence>
<protein>
    <submittedName>
        <fullName evidence="2">Uncharacterized protein</fullName>
    </submittedName>
</protein>
<feature type="region of interest" description="Disordered" evidence="1">
    <location>
        <begin position="232"/>
        <end position="314"/>
    </location>
</feature>
<proteinExistence type="predicted"/>
<sequence length="504" mass="51457">MALSTNPCAPCNFGNPTSTTLTFPLQTIHPITVVSVPHVTVYDSTSSTTNYVVSTQTDSAYPGPDASNASTTFSDFNSITWTVAGATLTWPTSYVYYIGDFSGGTVPTTATSTTTLANNSCPTAPYVSIVSLPTTTNVASLIYPLPVTATGDNSLPTALMEYLDSLDGVASQFNGIPLTDCAPVSSSLYWSAWGGTASATLTSNPSYANPSYANPTDSHSTGFAITAITGPPIITHVPRSPTPENPTYRPGPAGSPHTKPAVTKPPPTPSPTHSDEHAPGTTKAGDRDTTMPHPSPTNAGGSHGHPKPGPTVFSFPHTKVTANAGGGVVIDHHTVFVGQEITIGSGDTKTTIALQTKGGSTQLVVDGTTHAPQAPDATTMAPAAVITSNGHKITVVPPDGLIVETVITAGGQTLTAIEESDAVLLQGASSTTAVKDGSEATFKGQTVSVGRQGTAVVVDGSIVQLSPSETSGTSSSSSAGHSNAVPVRLNGAFICLVMFLRFAF</sequence>
<dbReference type="Proteomes" id="UP000799767">
    <property type="component" value="Unassembled WGS sequence"/>
</dbReference>
<evidence type="ECO:0000256" key="1">
    <source>
        <dbReference type="SAM" id="MobiDB-lite"/>
    </source>
</evidence>
<dbReference type="GeneID" id="54476761"/>
<feature type="compositionally biased region" description="Basic and acidic residues" evidence="1">
    <location>
        <begin position="273"/>
        <end position="290"/>
    </location>
</feature>
<reference evidence="2" key="1">
    <citation type="journal article" date="2020" name="Stud. Mycol.">
        <title>101 Dothideomycetes genomes: a test case for predicting lifestyles and emergence of pathogens.</title>
        <authorList>
            <person name="Haridas S."/>
            <person name="Albert R."/>
            <person name="Binder M."/>
            <person name="Bloem J."/>
            <person name="Labutti K."/>
            <person name="Salamov A."/>
            <person name="Andreopoulos B."/>
            <person name="Baker S."/>
            <person name="Barry K."/>
            <person name="Bills G."/>
            <person name="Bluhm B."/>
            <person name="Cannon C."/>
            <person name="Castanera R."/>
            <person name="Culley D."/>
            <person name="Daum C."/>
            <person name="Ezra D."/>
            <person name="Gonzalez J."/>
            <person name="Henrissat B."/>
            <person name="Kuo A."/>
            <person name="Liang C."/>
            <person name="Lipzen A."/>
            <person name="Lutzoni F."/>
            <person name="Magnuson J."/>
            <person name="Mondo S."/>
            <person name="Nolan M."/>
            <person name="Ohm R."/>
            <person name="Pangilinan J."/>
            <person name="Park H.-J."/>
            <person name="Ramirez L."/>
            <person name="Alfaro M."/>
            <person name="Sun H."/>
            <person name="Tritt A."/>
            <person name="Yoshinaga Y."/>
            <person name="Zwiers L.-H."/>
            <person name="Turgeon B."/>
            <person name="Goodwin S."/>
            <person name="Spatafora J."/>
            <person name="Crous P."/>
            <person name="Grigoriev I."/>
        </authorList>
    </citation>
    <scope>NUCLEOTIDE SEQUENCE</scope>
    <source>
        <strain evidence="2">CBS 113389</strain>
    </source>
</reference>
<dbReference type="AlphaFoldDB" id="A0A6A6PHL0"/>